<evidence type="ECO:0000256" key="4">
    <source>
        <dbReference type="ARBA" id="ARBA00022679"/>
    </source>
</evidence>
<dbReference type="AlphaFoldDB" id="A0A4Y2T566"/>
<proteinExistence type="predicted"/>
<comment type="caution">
    <text evidence="6">The sequence shown here is derived from an EMBL/GenBank/DDBJ whole genome shotgun (WGS) entry which is preliminary data.</text>
</comment>
<dbReference type="OrthoDB" id="1732682at2759"/>
<evidence type="ECO:0000256" key="5">
    <source>
        <dbReference type="ARBA" id="ARBA00022898"/>
    </source>
</evidence>
<dbReference type="Gene3D" id="3.90.1150.10">
    <property type="entry name" value="Aspartate Aminotransferase, domain 1"/>
    <property type="match status" value="1"/>
</dbReference>
<evidence type="ECO:0000313" key="7">
    <source>
        <dbReference type="Proteomes" id="UP000499080"/>
    </source>
</evidence>
<evidence type="ECO:0000256" key="2">
    <source>
        <dbReference type="ARBA" id="ARBA00011738"/>
    </source>
</evidence>
<dbReference type="Proteomes" id="UP000499080">
    <property type="component" value="Unassembled WGS sequence"/>
</dbReference>
<organism evidence="6 7">
    <name type="scientific">Araneus ventricosus</name>
    <name type="common">Orbweaver spider</name>
    <name type="synonym">Epeira ventricosa</name>
    <dbReference type="NCBI Taxonomy" id="182803"/>
    <lineage>
        <taxon>Eukaryota</taxon>
        <taxon>Metazoa</taxon>
        <taxon>Ecdysozoa</taxon>
        <taxon>Arthropoda</taxon>
        <taxon>Chelicerata</taxon>
        <taxon>Arachnida</taxon>
        <taxon>Araneae</taxon>
        <taxon>Araneomorphae</taxon>
        <taxon>Entelegynae</taxon>
        <taxon>Araneoidea</taxon>
        <taxon>Araneidae</taxon>
        <taxon>Araneus</taxon>
    </lineage>
</organism>
<evidence type="ECO:0000256" key="1">
    <source>
        <dbReference type="ARBA" id="ARBA00001933"/>
    </source>
</evidence>
<dbReference type="PANTHER" id="PTHR11751">
    <property type="entry name" value="ALANINE AMINOTRANSFERASE"/>
    <property type="match status" value="1"/>
</dbReference>
<dbReference type="InterPro" id="IPR045088">
    <property type="entry name" value="ALAT1/2-like"/>
</dbReference>
<sequence>MDGRTVTLDNMNPNFKKIEYAIRGPLVTRAAEIENELKQSAKKPFNEVIRANIVDWHAMGQKPLTFIRQVLSLCAYPALMTDDKFPDD</sequence>
<reference evidence="6 7" key="1">
    <citation type="journal article" date="2019" name="Sci. Rep.">
        <title>Orb-weaving spider Araneus ventricosus genome elucidates the spidroin gene catalogue.</title>
        <authorList>
            <person name="Kono N."/>
            <person name="Nakamura H."/>
            <person name="Ohtoshi R."/>
            <person name="Moran D.A.P."/>
            <person name="Shinohara A."/>
            <person name="Yoshida Y."/>
            <person name="Fujiwara M."/>
            <person name="Mori M."/>
            <person name="Tomita M."/>
            <person name="Arakawa K."/>
        </authorList>
    </citation>
    <scope>NUCLEOTIDE SEQUENCE [LARGE SCALE GENOMIC DNA]</scope>
</reference>
<accession>A0A4Y2T566</accession>
<keyword evidence="7" id="KW-1185">Reference proteome</keyword>
<keyword evidence="5" id="KW-0663">Pyridoxal phosphate</keyword>
<keyword evidence="4 6" id="KW-0808">Transferase</keyword>
<dbReference type="GO" id="GO:0008483">
    <property type="term" value="F:transaminase activity"/>
    <property type="evidence" value="ECO:0007669"/>
    <property type="project" value="UniProtKB-KW"/>
</dbReference>
<gene>
    <name evidence="6" type="primary">gpt2_8</name>
    <name evidence="6" type="ORF">AVEN_264461_1</name>
</gene>
<name>A0A4Y2T566_ARAVE</name>
<dbReference type="EMBL" id="BGPR01025770">
    <property type="protein sequence ID" value="GBN94953.1"/>
    <property type="molecule type" value="Genomic_DNA"/>
</dbReference>
<evidence type="ECO:0000313" key="6">
    <source>
        <dbReference type="EMBL" id="GBN94953.1"/>
    </source>
</evidence>
<evidence type="ECO:0000256" key="3">
    <source>
        <dbReference type="ARBA" id="ARBA00022576"/>
    </source>
</evidence>
<protein>
    <submittedName>
        <fullName evidence="6">Alanine aminotransferase 2</fullName>
    </submittedName>
</protein>
<comment type="cofactor">
    <cofactor evidence="1">
        <name>pyridoxal 5'-phosphate</name>
        <dbReference type="ChEBI" id="CHEBI:597326"/>
    </cofactor>
</comment>
<feature type="non-terminal residue" evidence="6">
    <location>
        <position position="88"/>
    </location>
</feature>
<dbReference type="InterPro" id="IPR015422">
    <property type="entry name" value="PyrdxlP-dep_Trfase_small"/>
</dbReference>
<keyword evidence="3 6" id="KW-0032">Aminotransferase</keyword>
<dbReference type="PANTHER" id="PTHR11751:SF29">
    <property type="entry name" value="ALANINE TRANSAMINASE"/>
    <property type="match status" value="1"/>
</dbReference>
<comment type="subunit">
    <text evidence="2">Homodimer.</text>
</comment>